<comment type="caution">
    <text evidence="6">The sequence shown here is derived from an EMBL/GenBank/DDBJ whole genome shotgun (WGS) entry which is preliminary data.</text>
</comment>
<feature type="region of interest" description="Disordered" evidence="4">
    <location>
        <begin position="587"/>
        <end position="627"/>
    </location>
</feature>
<keyword evidence="2 3" id="KW-0694">RNA-binding</keyword>
<dbReference type="InterPro" id="IPR036388">
    <property type="entry name" value="WH-like_DNA-bd_sf"/>
</dbReference>
<dbReference type="SMART" id="SM00715">
    <property type="entry name" value="LA"/>
    <property type="match status" value="1"/>
</dbReference>
<feature type="region of interest" description="Disordered" evidence="4">
    <location>
        <begin position="889"/>
        <end position="909"/>
    </location>
</feature>
<evidence type="ECO:0000256" key="4">
    <source>
        <dbReference type="SAM" id="MobiDB-lite"/>
    </source>
</evidence>
<feature type="region of interest" description="Disordered" evidence="4">
    <location>
        <begin position="1"/>
        <end position="25"/>
    </location>
</feature>
<dbReference type="Pfam" id="PF26088">
    <property type="entry name" value="RRM_LARP4"/>
    <property type="match status" value="1"/>
</dbReference>
<feature type="compositionally biased region" description="Polar residues" evidence="4">
    <location>
        <begin position="1109"/>
        <end position="1120"/>
    </location>
</feature>
<sequence length="1698" mass="187120">MTSDQDAKVVAEPQAQRVQEGKDSSHLDEWSYIANHFSDKFPPSFDSVVFTRSRHKQDHRSKQSLSSSSSTAYEFFYGSENLDEVNKNLDTVATEENSEIASDPLGMNSDRRACSENDQPSSHVPMSSEQQEGTFVSDHLQCYLATCKNSLIEKEKVLNGGIGNLNENHSVHVSAGELQNKSRMCVGDKLCEDSGESTVYSICAGDLARMNMDEAALFTPMYGTAAEECHSAVTYRVFQEDWPLDYREERVVSNALQGAGEQKLQQEELLLPQDVLGPHETKVFREKSECGSDLLVDCAASDEAHISDLQAESLRAKVHAKFTKDHTEHSTLHNTGLLPQLTINIGSDSLQCTCALSEERENSASGIGSQMDDSLVNLPNDISYIGGIGEPADTTVSNCQSLNSKIEREHASEKPLEGNDYFRVAVSRSGRILSFGVDKIHLNPEKLASESLDSEYLPVHDNSKEVASSKLDGPNSVPHWGPVCVEERPLGDSNLETGSIQLANRGELLLCSENRSTCQDEEKVSILETESHGKRELKSQCQTDVCRGNGADRVQIETCDLTQVKSELDAEEEGQKMDLLRLGLPQRMPSDSSQDHCRPHQGPETPPAPILTCADPEASGTGLHDQTGDRVHVKSLVGVLHKQSSGPCVLADAEKQPQKANYREISESNIENANSSARTTSHWQTSVLSKAVPNGNMGPCIGSGIAADPDCKTNQTENSYRTDGVNEDPDFTVVPLLNHSLLSPEEKEWANSDRSSDLYLLNTESIKDVSNAFGNDASELSKQKPTCKEENEKLCLDECSINPNSIDCLGPCKTKRKKAKSTVKESELNGETHFSGNSEVTFKKTVSQDTSEKCSSLIDVESVQVDLPAASPGNAPLAIPAIAADSKERVVPSADHRAPPTEDVSENPSEMDWHRIPEEFYGHFLNEFSYYPVGGLASQALPEGLAGGCGRYQVGYLWANTVTENVAEDAQVFNEYLHSKPQYLENTSFSLEQTPNQLPVSEDGGVWGWPNRGEQLVPTTKVSELNPNAKVWGTHMLHVEASSAAVAVDAAWEEDPGHPTDCDQQGLDANGDGDKSRENAALQDAQEAEQTDMSTLALGHSEYEPLPENNDTGGNESQPESQEDPREVLKKTLEFCLSRENLASDMYLISQMDSDQYVPITTVANLDHIKKLSTDVDLIVEVLRSLPLVQVDEKGEKVRPNQNRCIVILREISESTPVEEVEALFKGDNLPKFINCEFAYNDNWFITFETEADAQQAYKYLREEVRTFQGKPIKARIKAKAIAINTFLPKNGFRPVDMSLYTQQRCAASFYLPPVYSPQQQFPLYSLIAPQTWSATHSYLDPPLAGHMLRHTCTSQRTKNNSQEIPLWHPRIDRKVTPFPSTGFINGFTSPTFKPATSPLTSLRQYPPRSRNPSKSHLRHAIPSTERGPGLLESPSIFNFTADRLINGVRSPQTRQAGQTRTRIQNPSAYAKREIGTGRVEPSSLESSPGLGRGRKNSFAYRKKREEKFTSSQTQSPTPPKPPSPSFELGLSNFPPLPGAAGNLKAEDLFENRLSSLVIGSSKERGSQGGRKAEGNSECGQTPFYPCCNCMQIRASERSSNKELRKPSYAEICQRTSKEPPSSAPLQPPKEQKPNTVACGKEEKKLAEPVERYREPSALKSTPGVPKDQRRQPGRRPSPPAAGKRLNREQNTPPKSPQ</sequence>
<feature type="domain" description="HTH La-type RNA-binding" evidence="5">
    <location>
        <begin position="1119"/>
        <end position="1208"/>
    </location>
</feature>
<dbReference type="CDD" id="cd08036">
    <property type="entry name" value="LARP_5"/>
    <property type="match status" value="1"/>
</dbReference>
<dbReference type="InterPro" id="IPR045180">
    <property type="entry name" value="La_dom_prot"/>
</dbReference>
<feature type="compositionally biased region" description="Basic and acidic residues" evidence="4">
    <location>
        <begin position="1597"/>
        <end position="1608"/>
    </location>
</feature>
<reference evidence="6 7" key="1">
    <citation type="submission" date="2024-08" db="EMBL/GenBank/DDBJ databases">
        <title>The draft genome of Apodemus speciosus.</title>
        <authorList>
            <person name="Nabeshima K."/>
            <person name="Suzuki S."/>
            <person name="Onuma M."/>
        </authorList>
    </citation>
    <scope>NUCLEOTIDE SEQUENCE [LARGE SCALE GENOMIC DNA]</scope>
    <source>
        <strain evidence="6">IB14-021</strain>
    </source>
</reference>
<feature type="region of interest" description="Disordered" evidence="4">
    <location>
        <begin position="1396"/>
        <end position="1435"/>
    </location>
</feature>
<keyword evidence="1" id="KW-0597">Phosphoprotein</keyword>
<dbReference type="SUPFAM" id="SSF46785">
    <property type="entry name" value="Winged helix' DNA-binding domain"/>
    <property type="match status" value="1"/>
</dbReference>
<dbReference type="EMBL" id="BAAFST010000013">
    <property type="protein sequence ID" value="GAB1297909.1"/>
    <property type="molecule type" value="Genomic_DNA"/>
</dbReference>
<dbReference type="Pfam" id="PF05383">
    <property type="entry name" value="La"/>
    <property type="match status" value="1"/>
</dbReference>
<keyword evidence="7" id="KW-1185">Reference proteome</keyword>
<dbReference type="Proteomes" id="UP001623349">
    <property type="component" value="Unassembled WGS sequence"/>
</dbReference>
<evidence type="ECO:0000256" key="2">
    <source>
        <dbReference type="ARBA" id="ARBA00022884"/>
    </source>
</evidence>
<protein>
    <submittedName>
        <fullName evidence="6">La-related protein 4B</fullName>
    </submittedName>
</protein>
<evidence type="ECO:0000256" key="3">
    <source>
        <dbReference type="PROSITE-ProRule" id="PRU00332"/>
    </source>
</evidence>
<organism evidence="6 7">
    <name type="scientific">Apodemus speciosus</name>
    <name type="common">Large Japanese field mouse</name>
    <dbReference type="NCBI Taxonomy" id="105296"/>
    <lineage>
        <taxon>Eukaryota</taxon>
        <taxon>Metazoa</taxon>
        <taxon>Chordata</taxon>
        <taxon>Craniata</taxon>
        <taxon>Vertebrata</taxon>
        <taxon>Euteleostomi</taxon>
        <taxon>Mammalia</taxon>
        <taxon>Eutheria</taxon>
        <taxon>Euarchontoglires</taxon>
        <taxon>Glires</taxon>
        <taxon>Rodentia</taxon>
        <taxon>Myomorpha</taxon>
        <taxon>Muroidea</taxon>
        <taxon>Muridae</taxon>
        <taxon>Murinae</taxon>
        <taxon>Apodemus</taxon>
    </lineage>
</organism>
<dbReference type="Gene3D" id="1.10.10.10">
    <property type="entry name" value="Winged helix-like DNA-binding domain superfamily/Winged helix DNA-binding domain"/>
    <property type="match status" value="1"/>
</dbReference>
<feature type="compositionally biased region" description="Basic and acidic residues" evidence="4">
    <location>
        <begin position="889"/>
        <end position="900"/>
    </location>
</feature>
<feature type="region of interest" description="Disordered" evidence="4">
    <location>
        <begin position="1597"/>
        <end position="1698"/>
    </location>
</feature>
<accession>A0ABQ0FF88</accession>
<evidence type="ECO:0000313" key="7">
    <source>
        <dbReference type="Proteomes" id="UP001623349"/>
    </source>
</evidence>
<dbReference type="PANTHER" id="PTHR22792:SF43">
    <property type="entry name" value="LA-RELATED PROTEIN 4B"/>
    <property type="match status" value="1"/>
</dbReference>
<feature type="region of interest" description="Disordered" evidence="4">
    <location>
        <begin position="1449"/>
        <end position="1539"/>
    </location>
</feature>
<feature type="compositionally biased region" description="Polar residues" evidence="4">
    <location>
        <begin position="1689"/>
        <end position="1698"/>
    </location>
</feature>
<dbReference type="InterPro" id="IPR036390">
    <property type="entry name" value="WH_DNA-bd_sf"/>
</dbReference>
<evidence type="ECO:0000259" key="5">
    <source>
        <dbReference type="PROSITE" id="PS50961"/>
    </source>
</evidence>
<dbReference type="InterPro" id="IPR034900">
    <property type="entry name" value="LARP4B_RRM"/>
</dbReference>
<dbReference type="PANTHER" id="PTHR22792">
    <property type="entry name" value="LUPUS LA PROTEIN-RELATED"/>
    <property type="match status" value="1"/>
</dbReference>
<dbReference type="CDD" id="cd12706">
    <property type="entry name" value="RRM_LARP5"/>
    <property type="match status" value="1"/>
</dbReference>
<feature type="compositionally biased region" description="Basic residues" evidence="4">
    <location>
        <begin position="1493"/>
        <end position="1503"/>
    </location>
</feature>
<evidence type="ECO:0000313" key="6">
    <source>
        <dbReference type="EMBL" id="GAB1297909.1"/>
    </source>
</evidence>
<dbReference type="InterPro" id="IPR006630">
    <property type="entry name" value="La_HTH"/>
</dbReference>
<dbReference type="InterPro" id="IPR058699">
    <property type="entry name" value="RRM_LARP4/4B"/>
</dbReference>
<gene>
    <name evidence="6" type="ORF">APTSU1_001314500</name>
</gene>
<feature type="region of interest" description="Disordered" evidence="4">
    <location>
        <begin position="1054"/>
        <end position="1127"/>
    </location>
</feature>
<feature type="region of interest" description="Disordered" evidence="4">
    <location>
        <begin position="97"/>
        <end position="128"/>
    </location>
</feature>
<proteinExistence type="predicted"/>
<name>A0ABQ0FF88_APOSI</name>
<evidence type="ECO:0000256" key="1">
    <source>
        <dbReference type="ARBA" id="ARBA00022553"/>
    </source>
</evidence>
<dbReference type="PROSITE" id="PS50961">
    <property type="entry name" value="HTH_LA"/>
    <property type="match status" value="1"/>
</dbReference>
<feature type="compositionally biased region" description="Basic and acidic residues" evidence="4">
    <location>
        <begin position="1640"/>
        <end position="1657"/>
    </location>
</feature>
<feature type="compositionally biased region" description="Polar residues" evidence="4">
    <location>
        <begin position="116"/>
        <end position="128"/>
    </location>
</feature>
<feature type="compositionally biased region" description="Polar residues" evidence="4">
    <location>
        <begin position="1450"/>
        <end position="1468"/>
    </location>
</feature>